<evidence type="ECO:0000256" key="2">
    <source>
        <dbReference type="ARBA" id="ARBA00023186"/>
    </source>
</evidence>
<dbReference type="GO" id="GO:0006457">
    <property type="term" value="P:protein folding"/>
    <property type="evidence" value="ECO:0007669"/>
    <property type="project" value="UniProtKB-UniRule"/>
</dbReference>
<dbReference type="PIRSF" id="PIRSF016396">
    <property type="entry name" value="Prefoldin_subunit_3"/>
    <property type="match status" value="1"/>
</dbReference>
<evidence type="ECO:0000256" key="1">
    <source>
        <dbReference type="ARBA" id="ARBA00010048"/>
    </source>
</evidence>
<evidence type="ECO:0000256" key="3">
    <source>
        <dbReference type="PIRNR" id="PIRNR016396"/>
    </source>
</evidence>
<gene>
    <name evidence="4" type="ORF">PCYB_032210</name>
</gene>
<dbReference type="GO" id="GO:0016272">
    <property type="term" value="C:prefoldin complex"/>
    <property type="evidence" value="ECO:0007669"/>
    <property type="project" value="UniProtKB-UniRule"/>
</dbReference>
<comment type="function">
    <text evidence="3">Binds specifically to cytosolic chaperonin (c-CPN) and transfers target proteins to it. Binds to nascent polypeptide chain and promotes folding in an environment in which there are many competing pathways for nonnative proteins.</text>
</comment>
<dbReference type="eggNOG" id="KOG3313">
    <property type="taxonomic scope" value="Eukaryota"/>
</dbReference>
<dbReference type="EMBL" id="DF157095">
    <property type="protein sequence ID" value="GAB64808.1"/>
    <property type="molecule type" value="Genomic_DNA"/>
</dbReference>
<sequence>MSFDDLTDNTRSVRNIPGAKFIVSEKINKVEEFRSAAKKRCLEAIFLGATSLSNPNWSVCIEHVTEFLQNKNEETVLRLAKELLLKYKFMEHTFVTRQINTEKKIPELKDALKVVNALYKRKEMNESKNLELYFPLEESLYARGVVDKTDHILLWLGANVMVEFPFKEAVELLNHHLDRAVNLYDEMDKELQWLHEQISTTEINISRIHNYVEMKKKNKEKDVVEAQG</sequence>
<dbReference type="Proteomes" id="UP000006319">
    <property type="component" value="Chromosome 3"/>
</dbReference>
<evidence type="ECO:0000313" key="5">
    <source>
        <dbReference type="Proteomes" id="UP000006319"/>
    </source>
</evidence>
<comment type="subunit">
    <text evidence="3">Heterohexamer of two PFD-alpha type and four PFD-beta type subunits.</text>
</comment>
<keyword evidence="5" id="KW-1185">Reference proteome</keyword>
<dbReference type="CDD" id="cd23156">
    <property type="entry name" value="Prefoldin_3"/>
    <property type="match status" value="1"/>
</dbReference>
<protein>
    <recommendedName>
        <fullName evidence="3">Prefoldin subunit 3</fullName>
    </recommendedName>
</protein>
<dbReference type="Pfam" id="PF02996">
    <property type="entry name" value="Prefoldin"/>
    <property type="match status" value="1"/>
</dbReference>
<dbReference type="PhylomeDB" id="K6UI88"/>
<dbReference type="KEGG" id="pcy:PCYB_032210"/>
<dbReference type="AlphaFoldDB" id="K6UI88"/>
<accession>K6UI88</accession>
<organism evidence="4 5">
    <name type="scientific">Plasmodium cynomolgi (strain B)</name>
    <dbReference type="NCBI Taxonomy" id="1120755"/>
    <lineage>
        <taxon>Eukaryota</taxon>
        <taxon>Sar</taxon>
        <taxon>Alveolata</taxon>
        <taxon>Apicomplexa</taxon>
        <taxon>Aconoidasida</taxon>
        <taxon>Haemosporida</taxon>
        <taxon>Plasmodiidae</taxon>
        <taxon>Plasmodium</taxon>
        <taxon>Plasmodium (Plasmodium)</taxon>
    </lineage>
</organism>
<dbReference type="PANTHER" id="PTHR12409:SF0">
    <property type="entry name" value="PREFOLDIN SUBUNIT 3"/>
    <property type="match status" value="1"/>
</dbReference>
<reference evidence="4 5" key="1">
    <citation type="journal article" date="2012" name="Nat. Genet.">
        <title>Plasmodium cynomolgi genome sequences provide insight into Plasmodium vivax and the monkey malaria clade.</title>
        <authorList>
            <person name="Tachibana S."/>
            <person name="Sullivan S.A."/>
            <person name="Kawai S."/>
            <person name="Nakamura S."/>
            <person name="Kim H.R."/>
            <person name="Goto N."/>
            <person name="Arisue N."/>
            <person name="Palacpac N.M.Q."/>
            <person name="Honma H."/>
            <person name="Yagi M."/>
            <person name="Tougan T."/>
            <person name="Katakai Y."/>
            <person name="Kaneko O."/>
            <person name="Mita T."/>
            <person name="Kita K."/>
            <person name="Yasutomi Y."/>
            <person name="Sutton P.L."/>
            <person name="Shakhbatyan R."/>
            <person name="Horii T."/>
            <person name="Yasunaga T."/>
            <person name="Barnwell J.W."/>
            <person name="Escalante A.A."/>
            <person name="Carlton J.M."/>
            <person name="Tanabe K."/>
        </authorList>
    </citation>
    <scope>NUCLEOTIDE SEQUENCE [LARGE SCALE GENOMIC DNA]</scope>
    <source>
        <strain evidence="4 5">B</strain>
    </source>
</reference>
<dbReference type="VEuPathDB" id="PlasmoDB:PCYB_032210"/>
<dbReference type="GeneID" id="14691333"/>
<dbReference type="GO" id="GO:0005737">
    <property type="term" value="C:cytoplasm"/>
    <property type="evidence" value="ECO:0007669"/>
    <property type="project" value="TreeGrafter"/>
</dbReference>
<dbReference type="GO" id="GO:0007021">
    <property type="term" value="P:tubulin complex assembly"/>
    <property type="evidence" value="ECO:0007669"/>
    <property type="project" value="TreeGrafter"/>
</dbReference>
<dbReference type="SUPFAM" id="SSF46579">
    <property type="entry name" value="Prefoldin"/>
    <property type="match status" value="1"/>
</dbReference>
<dbReference type="InterPro" id="IPR004127">
    <property type="entry name" value="Prefoldin_subunit_alpha"/>
</dbReference>
<name>K6UI88_PLACD</name>
<dbReference type="OrthoDB" id="6375174at2759"/>
<proteinExistence type="inferred from homology"/>
<dbReference type="RefSeq" id="XP_004220939.1">
    <property type="nucleotide sequence ID" value="XM_004220891.1"/>
</dbReference>
<evidence type="ECO:0000313" key="4">
    <source>
        <dbReference type="EMBL" id="GAB64808.1"/>
    </source>
</evidence>
<dbReference type="PANTHER" id="PTHR12409">
    <property type="entry name" value="PREFOLDIN SUBUNIT 3"/>
    <property type="match status" value="1"/>
</dbReference>
<dbReference type="Gene3D" id="1.10.287.370">
    <property type="match status" value="1"/>
</dbReference>
<dbReference type="OMA" id="YNWDVAQ"/>
<dbReference type="GO" id="GO:0007017">
    <property type="term" value="P:microtubule-based process"/>
    <property type="evidence" value="ECO:0007669"/>
    <property type="project" value="TreeGrafter"/>
</dbReference>
<dbReference type="FunFam" id="1.10.287.370:FF:000001">
    <property type="entry name" value="Prefoldin subunit 3"/>
    <property type="match status" value="1"/>
</dbReference>
<keyword evidence="2 3" id="KW-0143">Chaperone</keyword>
<comment type="similarity">
    <text evidence="1 3">Belongs to the prefoldin subunit alpha family.</text>
</comment>
<dbReference type="InterPro" id="IPR009053">
    <property type="entry name" value="Prefoldin"/>
</dbReference>
<dbReference type="GO" id="GO:0015631">
    <property type="term" value="F:tubulin binding"/>
    <property type="evidence" value="ECO:0007669"/>
    <property type="project" value="TreeGrafter"/>
</dbReference>
<dbReference type="InterPro" id="IPR016655">
    <property type="entry name" value="PFD3"/>
</dbReference>